<organism evidence="2 3">
    <name type="scientific">Amycolatopsis minnesotensis</name>
    <dbReference type="NCBI Taxonomy" id="337894"/>
    <lineage>
        <taxon>Bacteria</taxon>
        <taxon>Bacillati</taxon>
        <taxon>Actinomycetota</taxon>
        <taxon>Actinomycetes</taxon>
        <taxon>Pseudonocardiales</taxon>
        <taxon>Pseudonocardiaceae</taxon>
        <taxon>Amycolatopsis</taxon>
    </lineage>
</organism>
<evidence type="ECO:0000313" key="2">
    <source>
        <dbReference type="EMBL" id="GAA1969852.1"/>
    </source>
</evidence>
<evidence type="ECO:0000313" key="3">
    <source>
        <dbReference type="Proteomes" id="UP001501116"/>
    </source>
</evidence>
<dbReference type="EMBL" id="BAAANN010000020">
    <property type="protein sequence ID" value="GAA1969852.1"/>
    <property type="molecule type" value="Genomic_DNA"/>
</dbReference>
<evidence type="ECO:0000256" key="1">
    <source>
        <dbReference type="SAM" id="MobiDB-lite"/>
    </source>
</evidence>
<gene>
    <name evidence="2" type="ORF">GCM10009754_49400</name>
</gene>
<protein>
    <submittedName>
        <fullName evidence="2">Uncharacterized protein</fullName>
    </submittedName>
</protein>
<accession>A0ABN2RIW0</accession>
<keyword evidence="3" id="KW-1185">Reference proteome</keyword>
<reference evidence="2 3" key="1">
    <citation type="journal article" date="2019" name="Int. J. Syst. Evol. Microbiol.">
        <title>The Global Catalogue of Microorganisms (GCM) 10K type strain sequencing project: providing services to taxonomists for standard genome sequencing and annotation.</title>
        <authorList>
            <consortium name="The Broad Institute Genomics Platform"/>
            <consortium name="The Broad Institute Genome Sequencing Center for Infectious Disease"/>
            <person name="Wu L."/>
            <person name="Ma J."/>
        </authorList>
    </citation>
    <scope>NUCLEOTIDE SEQUENCE [LARGE SCALE GENOMIC DNA]</scope>
    <source>
        <strain evidence="2 3">JCM 14545</strain>
    </source>
</reference>
<dbReference type="Proteomes" id="UP001501116">
    <property type="component" value="Unassembled WGS sequence"/>
</dbReference>
<sequence length="73" mass="7650">MWRGAPGIANLEGLAALRTTLDAPRRAARTGWPVGGWLSHDHAFGADCRWGGAGASSAEGWLPQVPEGDLRGL</sequence>
<feature type="region of interest" description="Disordered" evidence="1">
    <location>
        <begin position="54"/>
        <end position="73"/>
    </location>
</feature>
<proteinExistence type="predicted"/>
<comment type="caution">
    <text evidence="2">The sequence shown here is derived from an EMBL/GenBank/DDBJ whole genome shotgun (WGS) entry which is preliminary data.</text>
</comment>
<name>A0ABN2RIW0_9PSEU</name>